<dbReference type="Gene3D" id="2.60.210.10">
    <property type="entry name" value="Apoptosis, Tumor Necrosis Factor Receptor Associated Protein 2, Chain A"/>
    <property type="match status" value="1"/>
</dbReference>
<comment type="caution">
    <text evidence="9">The sequence shown here is derived from an EMBL/GenBank/DDBJ whole genome shotgun (WGS) entry which is preliminary data.</text>
</comment>
<feature type="region of interest" description="Disordered" evidence="6">
    <location>
        <begin position="1009"/>
        <end position="1052"/>
    </location>
</feature>
<feature type="domain" description="RING-type" evidence="7">
    <location>
        <begin position="681"/>
        <end position="719"/>
    </location>
</feature>
<sequence length="1052" mass="119274">MGSEMNSLLNSHAVFIQTPNSETKYFRNFVGAEDYVCSNVKGMDFFIIWLSDQYVEQFIQSRIIDFPQLKRANIYLSTEVDMASVSQYYAGKYSKLSFCLASEVSNRLRQAALGDCLNSSSLLDRDRVKSTMTRAKQGISQKMESLEIELHTNAHSSDNGGRTSVLDGKVPANYLCTLCSGILRDPMQLMCCGSRICESCVLFNNGTTTCPTCQCIVTQAIVMRDRGHKRDMENSHISCSFCTWNGSLNMYQDHLQEHHYMNINDAATANLNQMRLQEAMNKPLLKPSNLIYEEKPITSSEVIVIWIVTDAQSKIHAWYKRTKRDGNETFDASRRNPGTRVDAFNERVCTRLLMETGSITALVNRVFVGIVILANMNSMPNIPFSVSETFVKVDIPIQIFAEEEALFVTIKSNSSTKYFCIFNSSSNTQHLMERLHSCSNVVYLYTLSETEQLEQQRRITRSYAKFEAVYDDILRLLIKVASDVALFCEETADRQRSNKAMIDQAKRNYQRALELYAFVETTTSNSELKCFPDFVGVEDYICSNVKEMDSFIIWISDQCVEQFIQSRIIDFPQLKRANIYFSTEVDMASVSRYYAGRYSKLSFCLASEVSNRLRQAALGDCLSSSSLLDRDWIKSTMTRAKQGVSQKMASLEIELHTNAHSSDNGGKTSFLNGKVPANYLCTLCSGILRDPVQLMCCGSRICEPCVLFNNGSTTCPECQRIVTQAEVMRDRGHKRDMENSHISCSFCTWNGSLNMYQDHLQEHYCMNMNDAATTNLNQMRLQEAMNNPLLEPSNLIYEEKPITSSEGTLTWNVTDARSKIAGLTFERGTSIDSPIFYTSPTGYKMLARLFSYGNDRDSRAHLSVFLTLLQGEYDAILRWPFPYNVACCLFDQTNRSRHIIDMFRPDTNSISFQRPCSDTNVASGIRKFCPLALLQNEDSPYIIEDTMFIKITVDFVGIPHELLPDMFKMDPGLPPHVQHSRINDISTNFQAIQSTHVAEILQAERQISQNAQRPLSTTSPSIQTLHEDSAASSLSAEYDDEDSETEQSHECR</sequence>
<evidence type="ECO:0000313" key="9">
    <source>
        <dbReference type="EMBL" id="CAF1490144.1"/>
    </source>
</evidence>
<keyword evidence="4" id="KW-0862">Zinc</keyword>
<dbReference type="OrthoDB" id="6499288at2759"/>
<organism evidence="9 10">
    <name type="scientific">Adineta ricciae</name>
    <name type="common">Rotifer</name>
    <dbReference type="NCBI Taxonomy" id="249248"/>
    <lineage>
        <taxon>Eukaryota</taxon>
        <taxon>Metazoa</taxon>
        <taxon>Spiralia</taxon>
        <taxon>Gnathifera</taxon>
        <taxon>Rotifera</taxon>
        <taxon>Eurotatoria</taxon>
        <taxon>Bdelloidea</taxon>
        <taxon>Adinetida</taxon>
        <taxon>Adinetidae</taxon>
        <taxon>Adineta</taxon>
    </lineage>
</organism>
<proteinExistence type="predicted"/>
<accession>A0A815SAU5</accession>
<evidence type="ECO:0000256" key="6">
    <source>
        <dbReference type="SAM" id="MobiDB-lite"/>
    </source>
</evidence>
<evidence type="ECO:0000256" key="3">
    <source>
        <dbReference type="ARBA" id="ARBA00022771"/>
    </source>
</evidence>
<evidence type="ECO:0000256" key="4">
    <source>
        <dbReference type="ARBA" id="ARBA00022833"/>
    </source>
</evidence>
<dbReference type="SUPFAM" id="SSF49599">
    <property type="entry name" value="TRAF domain-like"/>
    <property type="match status" value="1"/>
</dbReference>
<evidence type="ECO:0000259" key="7">
    <source>
        <dbReference type="PROSITE" id="PS50089"/>
    </source>
</evidence>
<dbReference type="PANTHER" id="PTHR10131">
    <property type="entry name" value="TNF RECEPTOR ASSOCIATED FACTOR"/>
    <property type="match status" value="1"/>
</dbReference>
<dbReference type="InterPro" id="IPR013083">
    <property type="entry name" value="Znf_RING/FYVE/PHD"/>
</dbReference>
<comment type="subcellular location">
    <subcellularLocation>
        <location evidence="1">Cytoplasm</location>
    </subcellularLocation>
</comment>
<keyword evidence="3 5" id="KW-0863">Zinc-finger</keyword>
<gene>
    <name evidence="9" type="ORF">EDS130_LOCUS41976</name>
</gene>
<dbReference type="Pfam" id="PF21355">
    <property type="entry name" value="TRAF-mep_MATH"/>
    <property type="match status" value="1"/>
</dbReference>
<keyword evidence="2" id="KW-0963">Cytoplasm</keyword>
<dbReference type="Proteomes" id="UP000663852">
    <property type="component" value="Unassembled WGS sequence"/>
</dbReference>
<dbReference type="InterPro" id="IPR001841">
    <property type="entry name" value="Znf_RING"/>
</dbReference>
<dbReference type="InterPro" id="IPR008974">
    <property type="entry name" value="TRAF-like"/>
</dbReference>
<dbReference type="AlphaFoldDB" id="A0A815SAU5"/>
<dbReference type="SMART" id="SM00184">
    <property type="entry name" value="RING"/>
    <property type="match status" value="2"/>
</dbReference>
<name>A0A815SAU5_ADIRI</name>
<feature type="compositionally biased region" description="Polar residues" evidence="6">
    <location>
        <begin position="1009"/>
        <end position="1035"/>
    </location>
</feature>
<evidence type="ECO:0000313" key="10">
    <source>
        <dbReference type="Proteomes" id="UP000663852"/>
    </source>
</evidence>
<dbReference type="EMBL" id="CAJNOJ010000583">
    <property type="protein sequence ID" value="CAF1490144.1"/>
    <property type="molecule type" value="Genomic_DNA"/>
</dbReference>
<dbReference type="Gene3D" id="3.30.40.10">
    <property type="entry name" value="Zinc/RING finger domain, C3HC4 (zinc finger)"/>
    <property type="match status" value="2"/>
</dbReference>
<dbReference type="SUPFAM" id="SSF57850">
    <property type="entry name" value="RING/U-box"/>
    <property type="match status" value="2"/>
</dbReference>
<evidence type="ECO:0000256" key="1">
    <source>
        <dbReference type="ARBA" id="ARBA00004496"/>
    </source>
</evidence>
<protein>
    <submittedName>
        <fullName evidence="9">Uncharacterized protein</fullName>
    </submittedName>
</protein>
<evidence type="ECO:0000256" key="2">
    <source>
        <dbReference type="ARBA" id="ARBA00022490"/>
    </source>
</evidence>
<feature type="domain" description="MATH" evidence="8">
    <location>
        <begin position="806"/>
        <end position="953"/>
    </location>
</feature>
<evidence type="ECO:0000256" key="5">
    <source>
        <dbReference type="PROSITE-ProRule" id="PRU00175"/>
    </source>
</evidence>
<keyword evidence="3 5" id="KW-0479">Metal-binding</keyword>
<dbReference type="GO" id="GO:0043122">
    <property type="term" value="P:regulation of canonical NF-kappaB signal transduction"/>
    <property type="evidence" value="ECO:0007669"/>
    <property type="project" value="TreeGrafter"/>
</dbReference>
<dbReference type="GO" id="GO:0008270">
    <property type="term" value="F:zinc ion binding"/>
    <property type="evidence" value="ECO:0007669"/>
    <property type="project" value="UniProtKB-KW"/>
</dbReference>
<dbReference type="PROSITE" id="PS50089">
    <property type="entry name" value="ZF_RING_2"/>
    <property type="match status" value="2"/>
</dbReference>
<dbReference type="InterPro" id="IPR049342">
    <property type="entry name" value="TRAF1-6_MATH_dom"/>
</dbReference>
<reference evidence="9" key="1">
    <citation type="submission" date="2021-02" db="EMBL/GenBank/DDBJ databases">
        <authorList>
            <person name="Nowell W R."/>
        </authorList>
    </citation>
    <scope>NUCLEOTIDE SEQUENCE</scope>
</reference>
<feature type="domain" description="RING-type" evidence="7">
    <location>
        <begin position="176"/>
        <end position="214"/>
    </location>
</feature>
<dbReference type="PANTHER" id="PTHR10131:SF138">
    <property type="entry name" value="RE66324P"/>
    <property type="match status" value="1"/>
</dbReference>
<dbReference type="SMART" id="SM00061">
    <property type="entry name" value="MATH"/>
    <property type="match status" value="1"/>
</dbReference>
<dbReference type="GO" id="GO:0009898">
    <property type="term" value="C:cytoplasmic side of plasma membrane"/>
    <property type="evidence" value="ECO:0007669"/>
    <property type="project" value="TreeGrafter"/>
</dbReference>
<dbReference type="GO" id="GO:0005164">
    <property type="term" value="F:tumor necrosis factor receptor binding"/>
    <property type="evidence" value="ECO:0007669"/>
    <property type="project" value="TreeGrafter"/>
</dbReference>
<dbReference type="GO" id="GO:0005737">
    <property type="term" value="C:cytoplasm"/>
    <property type="evidence" value="ECO:0007669"/>
    <property type="project" value="UniProtKB-SubCell"/>
</dbReference>
<dbReference type="InterPro" id="IPR002083">
    <property type="entry name" value="MATH/TRAF_dom"/>
</dbReference>
<dbReference type="PROSITE" id="PS50144">
    <property type="entry name" value="MATH"/>
    <property type="match status" value="1"/>
</dbReference>
<evidence type="ECO:0000259" key="8">
    <source>
        <dbReference type="PROSITE" id="PS50144"/>
    </source>
</evidence>